<evidence type="ECO:0000313" key="7">
    <source>
        <dbReference type="Proteomes" id="UP001315278"/>
    </source>
</evidence>
<dbReference type="RefSeq" id="WP_212492264.1">
    <property type="nucleotide sequence ID" value="NZ_JAFCJH010000006.1"/>
</dbReference>
<dbReference type="PROSITE" id="PS00455">
    <property type="entry name" value="AMP_BINDING"/>
    <property type="match status" value="1"/>
</dbReference>
<organism evidence="6 7">
    <name type="scientific">Bradyrhizobium jicamae</name>
    <dbReference type="NCBI Taxonomy" id="280332"/>
    <lineage>
        <taxon>Bacteria</taxon>
        <taxon>Pseudomonadati</taxon>
        <taxon>Pseudomonadota</taxon>
        <taxon>Alphaproteobacteria</taxon>
        <taxon>Hyphomicrobiales</taxon>
        <taxon>Nitrobacteraceae</taxon>
        <taxon>Bradyrhizobium</taxon>
    </lineage>
</organism>
<dbReference type="Pfam" id="PF00501">
    <property type="entry name" value="AMP-binding"/>
    <property type="match status" value="1"/>
</dbReference>
<dbReference type="Proteomes" id="UP001315278">
    <property type="component" value="Unassembled WGS sequence"/>
</dbReference>
<comment type="caution">
    <text evidence="6">The sequence shown here is derived from an EMBL/GenBank/DDBJ whole genome shotgun (WGS) entry which is preliminary data.</text>
</comment>
<proteinExistence type="predicted"/>
<evidence type="ECO:0000313" key="6">
    <source>
        <dbReference type="EMBL" id="MBR0795368.1"/>
    </source>
</evidence>
<comment type="catalytic activity">
    <reaction evidence="4">
        <text>a long-chain fatty acid + ATP + CoA = a long-chain fatty acyl-CoA + AMP + diphosphate</text>
        <dbReference type="Rhea" id="RHEA:15421"/>
        <dbReference type="ChEBI" id="CHEBI:30616"/>
        <dbReference type="ChEBI" id="CHEBI:33019"/>
        <dbReference type="ChEBI" id="CHEBI:57287"/>
        <dbReference type="ChEBI" id="CHEBI:57560"/>
        <dbReference type="ChEBI" id="CHEBI:83139"/>
        <dbReference type="ChEBI" id="CHEBI:456215"/>
        <dbReference type="EC" id="6.2.1.3"/>
    </reaction>
    <physiologicalReaction direction="left-to-right" evidence="4">
        <dbReference type="Rhea" id="RHEA:15422"/>
    </physiologicalReaction>
</comment>
<dbReference type="SUPFAM" id="SSF56801">
    <property type="entry name" value="Acetyl-CoA synthetase-like"/>
    <property type="match status" value="1"/>
</dbReference>
<evidence type="ECO:0000259" key="5">
    <source>
        <dbReference type="Pfam" id="PF00501"/>
    </source>
</evidence>
<dbReference type="EMBL" id="JAFCJH010000006">
    <property type="protein sequence ID" value="MBR0795368.1"/>
    <property type="molecule type" value="Genomic_DNA"/>
</dbReference>
<feature type="domain" description="AMP-dependent synthetase/ligase" evidence="5">
    <location>
        <begin position="46"/>
        <end position="469"/>
    </location>
</feature>
<evidence type="ECO:0000256" key="3">
    <source>
        <dbReference type="ARBA" id="ARBA00023098"/>
    </source>
</evidence>
<dbReference type="PANTHER" id="PTHR43272">
    <property type="entry name" value="LONG-CHAIN-FATTY-ACID--COA LIGASE"/>
    <property type="match status" value="1"/>
</dbReference>
<keyword evidence="3" id="KW-0443">Lipid metabolism</keyword>
<keyword evidence="1" id="KW-0436">Ligase</keyword>
<gene>
    <name evidence="6" type="ORF">JQ615_08205</name>
</gene>
<reference evidence="7" key="1">
    <citation type="journal article" date="2021" name="ISME J.">
        <title>Evolutionary origin and ecological implication of a unique nif island in free-living Bradyrhizobium lineages.</title>
        <authorList>
            <person name="Tao J."/>
        </authorList>
    </citation>
    <scope>NUCLEOTIDE SEQUENCE [LARGE SCALE GENOMIC DNA]</scope>
    <source>
        <strain evidence="7">SZCCT0434</strain>
    </source>
</reference>
<accession>A0ABS5FF03</accession>
<sequence>MSTLDSLRTAHPPLQANAARSVAPTDSASFRSALQDAAITIPQLLRQRAAMHGEALALRDKDYGIWNPCSWRHYYETARAVALGLLSLGIKPGDRVAIAGENTPEWFYADLGVQMIGAVAVGIYPTNPWVELQYIVRHSGARIVVTGDQEQTDKVLEAMAGNGGLPDLDAIVCIDMKGLRHYRRSELMSFEALCARGGSYAQEKPEANATLDRLISQGAPDDVCILVYTSGTTGPPKGAMLTHRNLVYAAYTYAKTVGIADTPFEAVSYLPLCHVAERCYGTVTHLVLGGTVSFAESIDTVAINIREIAPTFFVGVPRIYEKLQQGFLFRLGESGRLRQRFTRACLAWGRTLSDRRQVGRDGLLDHAAYALLYLLMFRNLQRHLGFARSRHRLCAGASISPETLRFFDIIGRPVSQGYGLTESGGVAFIQTGSHHRIGGCGVPLPQTEWKCDADGEILLRNPGIFKGYFLDEKASTASLEPDGWLRTGDIVEVLDNGEIAVVDRKKAIIITAGGKNIAPSEIENALKDSEFIKEAIVVGEARKYLGAIVQVDYDNVGRWARDRALAYTNYKSLSQLPEVRELVERIVNDTNKRFARVENIRRFAILEKELDHDDGELTATQKVRRAMIEKKFARELAIIYPAEG</sequence>
<name>A0ABS5FF03_9BRAD</name>
<dbReference type="InterPro" id="IPR045851">
    <property type="entry name" value="AMP-bd_C_sf"/>
</dbReference>
<evidence type="ECO:0000256" key="1">
    <source>
        <dbReference type="ARBA" id="ARBA00022598"/>
    </source>
</evidence>
<dbReference type="Gene3D" id="3.40.50.12780">
    <property type="entry name" value="N-terminal domain of ligase-like"/>
    <property type="match status" value="1"/>
</dbReference>
<dbReference type="InterPro" id="IPR000873">
    <property type="entry name" value="AMP-dep_synth/lig_dom"/>
</dbReference>
<keyword evidence="2" id="KW-0276">Fatty acid metabolism</keyword>
<evidence type="ECO:0000256" key="4">
    <source>
        <dbReference type="ARBA" id="ARBA00024484"/>
    </source>
</evidence>
<dbReference type="PANTHER" id="PTHR43272:SF32">
    <property type="entry name" value="AMP-DEPENDENT SYNTHETASE_LIGASE DOMAIN-CONTAINING PROTEIN"/>
    <property type="match status" value="1"/>
</dbReference>
<keyword evidence="7" id="KW-1185">Reference proteome</keyword>
<evidence type="ECO:0000256" key="2">
    <source>
        <dbReference type="ARBA" id="ARBA00022832"/>
    </source>
</evidence>
<dbReference type="Gene3D" id="3.30.300.30">
    <property type="match status" value="1"/>
</dbReference>
<dbReference type="InterPro" id="IPR020845">
    <property type="entry name" value="AMP-binding_CS"/>
</dbReference>
<protein>
    <submittedName>
        <fullName evidence="6">AMP-binding protein</fullName>
    </submittedName>
</protein>
<dbReference type="InterPro" id="IPR042099">
    <property type="entry name" value="ANL_N_sf"/>
</dbReference>
<dbReference type="Pfam" id="PF23562">
    <property type="entry name" value="AMP-binding_C_3"/>
    <property type="match status" value="1"/>
</dbReference>